<comment type="caution">
    <text evidence="1">The sequence shown here is derived from an EMBL/GenBank/DDBJ whole genome shotgun (WGS) entry which is preliminary data.</text>
</comment>
<evidence type="ECO:0000313" key="2">
    <source>
        <dbReference type="Proteomes" id="UP000821865"/>
    </source>
</evidence>
<proteinExistence type="predicted"/>
<evidence type="ECO:0000313" key="1">
    <source>
        <dbReference type="EMBL" id="KAH7949709.1"/>
    </source>
</evidence>
<name>A0ACB8CRT3_DERSI</name>
<accession>A0ACB8CRT3</accession>
<dbReference type="EMBL" id="CM023474">
    <property type="protein sequence ID" value="KAH7949709.1"/>
    <property type="molecule type" value="Genomic_DNA"/>
</dbReference>
<reference evidence="1" key="1">
    <citation type="submission" date="2020-05" db="EMBL/GenBank/DDBJ databases">
        <title>Large-scale comparative analyses of tick genomes elucidate their genetic diversity and vector capacities.</title>
        <authorList>
            <person name="Jia N."/>
            <person name="Wang J."/>
            <person name="Shi W."/>
            <person name="Du L."/>
            <person name="Sun Y."/>
            <person name="Zhan W."/>
            <person name="Jiang J."/>
            <person name="Wang Q."/>
            <person name="Zhang B."/>
            <person name="Ji P."/>
            <person name="Sakyi L.B."/>
            <person name="Cui X."/>
            <person name="Yuan T."/>
            <person name="Jiang B."/>
            <person name="Yang W."/>
            <person name="Lam T.T.-Y."/>
            <person name="Chang Q."/>
            <person name="Ding S."/>
            <person name="Wang X."/>
            <person name="Zhu J."/>
            <person name="Ruan X."/>
            <person name="Zhao L."/>
            <person name="Wei J."/>
            <person name="Que T."/>
            <person name="Du C."/>
            <person name="Cheng J."/>
            <person name="Dai P."/>
            <person name="Han X."/>
            <person name="Huang E."/>
            <person name="Gao Y."/>
            <person name="Liu J."/>
            <person name="Shao H."/>
            <person name="Ye R."/>
            <person name="Li L."/>
            <person name="Wei W."/>
            <person name="Wang X."/>
            <person name="Wang C."/>
            <person name="Yang T."/>
            <person name="Huo Q."/>
            <person name="Li W."/>
            <person name="Guo W."/>
            <person name="Chen H."/>
            <person name="Zhou L."/>
            <person name="Ni X."/>
            <person name="Tian J."/>
            <person name="Zhou Y."/>
            <person name="Sheng Y."/>
            <person name="Liu T."/>
            <person name="Pan Y."/>
            <person name="Xia L."/>
            <person name="Li J."/>
            <person name="Zhao F."/>
            <person name="Cao W."/>
        </authorList>
    </citation>
    <scope>NUCLEOTIDE SEQUENCE</scope>
    <source>
        <strain evidence="1">Dsil-2018</strain>
    </source>
</reference>
<protein>
    <submittedName>
        <fullName evidence="1">Uncharacterized protein</fullName>
    </submittedName>
</protein>
<sequence>MAQGTVMAKCNAQLPAAPSACSELTVWQWNYRSFTKKRGSLVQYLQTYISPPYVIFLQEPRTLPCLPGYVVYAAHKDPNRDHLVTTLVRRVHAVVDFTLDNQDIPRVLLELLPNSTRKRNTQPLRPFIVYSRPKERHARFDTLFQVARCKGRATLIAGDFNAPHTTWGYPHDTLKSRKLHTLIQQHNLTLLTDPSVPTCLGTSVSRDTCPDLTLYHSRHSCTWHNFDEYLGSDHSIIATRINTKDFVGEARQIRLTNWPAFRTASGTTSATDTLTDWVQILKTRLEVHTLTLTTTPDAPDIDAHLVHLWDEVGIYDAGYDAGGAT</sequence>
<gene>
    <name evidence="1" type="ORF">HPB49_014250</name>
</gene>
<dbReference type="Proteomes" id="UP000821865">
    <property type="component" value="Chromosome 5"/>
</dbReference>
<organism evidence="1 2">
    <name type="scientific">Dermacentor silvarum</name>
    <name type="common">Tick</name>
    <dbReference type="NCBI Taxonomy" id="543639"/>
    <lineage>
        <taxon>Eukaryota</taxon>
        <taxon>Metazoa</taxon>
        <taxon>Ecdysozoa</taxon>
        <taxon>Arthropoda</taxon>
        <taxon>Chelicerata</taxon>
        <taxon>Arachnida</taxon>
        <taxon>Acari</taxon>
        <taxon>Parasitiformes</taxon>
        <taxon>Ixodida</taxon>
        <taxon>Ixodoidea</taxon>
        <taxon>Ixodidae</taxon>
        <taxon>Rhipicephalinae</taxon>
        <taxon>Dermacentor</taxon>
    </lineage>
</organism>
<keyword evidence="2" id="KW-1185">Reference proteome</keyword>